<organism evidence="1 2">
    <name type="scientific">Ferrimonas marina</name>
    <dbReference type="NCBI Taxonomy" id="299255"/>
    <lineage>
        <taxon>Bacteria</taxon>
        <taxon>Pseudomonadati</taxon>
        <taxon>Pseudomonadota</taxon>
        <taxon>Gammaproteobacteria</taxon>
        <taxon>Alteromonadales</taxon>
        <taxon>Ferrimonadaceae</taxon>
        <taxon>Ferrimonas</taxon>
    </lineage>
</organism>
<evidence type="ECO:0000313" key="1">
    <source>
        <dbReference type="EMBL" id="SHH56483.1"/>
    </source>
</evidence>
<reference evidence="2" key="1">
    <citation type="submission" date="2016-11" db="EMBL/GenBank/DDBJ databases">
        <authorList>
            <person name="Varghese N."/>
            <person name="Submissions S."/>
        </authorList>
    </citation>
    <scope>NUCLEOTIDE SEQUENCE [LARGE SCALE GENOMIC DNA]</scope>
    <source>
        <strain evidence="2">DSM 16917</strain>
    </source>
</reference>
<accession>A0A1M5U1G1</accession>
<dbReference type="STRING" id="299255.SAMN02745129_2354"/>
<sequence>MIIGGYRLLLYCDCVACAERAQPEDGEFVGETYPECARQARAAGWKIDKANSQCFAPGHAHTPQAET</sequence>
<proteinExistence type="predicted"/>
<dbReference type="Proteomes" id="UP000184268">
    <property type="component" value="Unassembled WGS sequence"/>
</dbReference>
<evidence type="ECO:0000313" key="2">
    <source>
        <dbReference type="Proteomes" id="UP000184268"/>
    </source>
</evidence>
<dbReference type="AlphaFoldDB" id="A0A1M5U1G1"/>
<keyword evidence="2" id="KW-1185">Reference proteome</keyword>
<protein>
    <submittedName>
        <fullName evidence="1">Uncharacterized protein</fullName>
    </submittedName>
</protein>
<gene>
    <name evidence="1" type="ORF">SAMN02745129_2354</name>
</gene>
<name>A0A1M5U1G1_9GAMM</name>
<dbReference type="EMBL" id="FQXG01000003">
    <property type="protein sequence ID" value="SHH56483.1"/>
    <property type="molecule type" value="Genomic_DNA"/>
</dbReference>